<gene>
    <name evidence="2" type="ORF">CPEL01642_LOCUS7668</name>
</gene>
<evidence type="ECO:0000313" key="2">
    <source>
        <dbReference type="EMBL" id="CAD8604333.1"/>
    </source>
</evidence>
<feature type="compositionally biased region" description="Polar residues" evidence="1">
    <location>
        <begin position="21"/>
        <end position="30"/>
    </location>
</feature>
<feature type="region of interest" description="Disordered" evidence="1">
    <location>
        <begin position="1"/>
        <end position="99"/>
    </location>
</feature>
<organism evidence="2">
    <name type="scientific">Coccolithus braarudii</name>
    <dbReference type="NCBI Taxonomy" id="221442"/>
    <lineage>
        <taxon>Eukaryota</taxon>
        <taxon>Haptista</taxon>
        <taxon>Haptophyta</taxon>
        <taxon>Prymnesiophyceae</taxon>
        <taxon>Coccolithales</taxon>
        <taxon>Coccolithaceae</taxon>
        <taxon>Coccolithus</taxon>
    </lineage>
</organism>
<accession>A0A7S0L769</accession>
<dbReference type="AlphaFoldDB" id="A0A7S0L769"/>
<dbReference type="EMBL" id="HBEY01015839">
    <property type="protein sequence ID" value="CAD8604333.1"/>
    <property type="molecule type" value="Transcribed_RNA"/>
</dbReference>
<evidence type="ECO:0000256" key="1">
    <source>
        <dbReference type="SAM" id="MobiDB-lite"/>
    </source>
</evidence>
<proteinExistence type="predicted"/>
<reference evidence="2" key="1">
    <citation type="submission" date="2021-01" db="EMBL/GenBank/DDBJ databases">
        <authorList>
            <person name="Corre E."/>
            <person name="Pelletier E."/>
            <person name="Niang G."/>
            <person name="Scheremetjew M."/>
            <person name="Finn R."/>
            <person name="Kale V."/>
            <person name="Holt S."/>
            <person name="Cochrane G."/>
            <person name="Meng A."/>
            <person name="Brown T."/>
            <person name="Cohen L."/>
        </authorList>
    </citation>
    <scope>NUCLEOTIDE SEQUENCE</scope>
    <source>
        <strain evidence="2">PLY182g</strain>
    </source>
</reference>
<protein>
    <submittedName>
        <fullName evidence="2">Uncharacterized protein</fullName>
    </submittedName>
</protein>
<feature type="compositionally biased region" description="Basic and acidic residues" evidence="1">
    <location>
        <begin position="8"/>
        <end position="18"/>
    </location>
</feature>
<name>A0A7S0L769_9EUKA</name>
<sequence length="211" mass="22878">MNGQASSGHKDTSFDDGKSAQAGSPETELNTPEMPASTPDSQANKPGLKADSQEAAVSRVDSGGMMCEQDHTHREDTEEEGNTQITPQKHCGGDADTGELDEEATQLPGDHPYAAEEFHDWIECDNSTLAEMKCLYEEFTTMHTEQAKAFEAAFHSDSQAISSEINEKLVQLSQLRGLHSALAEKVTSVRKMMHALAPESPNGNAKRVRSS</sequence>